<name>A0A197KE01_9FUNG</name>
<evidence type="ECO:0008006" key="5">
    <source>
        <dbReference type="Google" id="ProtNLM"/>
    </source>
</evidence>
<accession>A0A197KE01</accession>
<dbReference type="Proteomes" id="UP000078512">
    <property type="component" value="Unassembled WGS sequence"/>
</dbReference>
<protein>
    <recommendedName>
        <fullName evidence="5">Secreted protein</fullName>
    </recommendedName>
</protein>
<feature type="compositionally biased region" description="Basic and acidic residues" evidence="1">
    <location>
        <begin position="106"/>
        <end position="115"/>
    </location>
</feature>
<evidence type="ECO:0000313" key="4">
    <source>
        <dbReference type="Proteomes" id="UP000078512"/>
    </source>
</evidence>
<reference evidence="3 4" key="1">
    <citation type="submission" date="2016-05" db="EMBL/GenBank/DDBJ databases">
        <title>Genome sequencing reveals origins of a unique bacterial endosymbiosis in the earliest lineages of terrestrial Fungi.</title>
        <authorList>
            <consortium name="DOE Joint Genome Institute"/>
            <person name="Uehling J."/>
            <person name="Gryganskyi A."/>
            <person name="Hameed K."/>
            <person name="Tschaplinski T."/>
            <person name="Misztal P."/>
            <person name="Wu S."/>
            <person name="Desiro A."/>
            <person name="Vande Pol N."/>
            <person name="Du Z.-Y."/>
            <person name="Zienkiewicz A."/>
            <person name="Zienkiewicz K."/>
            <person name="Morin E."/>
            <person name="Tisserant E."/>
            <person name="Splivallo R."/>
            <person name="Hainaut M."/>
            <person name="Henrissat B."/>
            <person name="Ohm R."/>
            <person name="Kuo A."/>
            <person name="Yan J."/>
            <person name="Lipzen A."/>
            <person name="Nolan M."/>
            <person name="Labutti K."/>
            <person name="Barry K."/>
            <person name="Goldstein A."/>
            <person name="Labbe J."/>
            <person name="Schadt C."/>
            <person name="Tuskan G."/>
            <person name="Grigoriev I."/>
            <person name="Martin F."/>
            <person name="Vilgalys R."/>
            <person name="Bonito G."/>
        </authorList>
    </citation>
    <scope>NUCLEOTIDE SEQUENCE [LARGE SCALE GENOMIC DNA]</scope>
    <source>
        <strain evidence="3 4">AG-77</strain>
    </source>
</reference>
<keyword evidence="2" id="KW-0732">Signal</keyword>
<evidence type="ECO:0000256" key="1">
    <source>
        <dbReference type="SAM" id="MobiDB-lite"/>
    </source>
</evidence>
<gene>
    <name evidence="3" type="ORF">K457DRAFT_498420</name>
</gene>
<feature type="chain" id="PRO_5008276805" description="Secreted protein" evidence="2">
    <location>
        <begin position="25"/>
        <end position="115"/>
    </location>
</feature>
<keyword evidence="4" id="KW-1185">Reference proteome</keyword>
<organism evidence="3 4">
    <name type="scientific">Linnemannia elongata AG-77</name>
    <dbReference type="NCBI Taxonomy" id="1314771"/>
    <lineage>
        <taxon>Eukaryota</taxon>
        <taxon>Fungi</taxon>
        <taxon>Fungi incertae sedis</taxon>
        <taxon>Mucoromycota</taxon>
        <taxon>Mortierellomycotina</taxon>
        <taxon>Mortierellomycetes</taxon>
        <taxon>Mortierellales</taxon>
        <taxon>Mortierellaceae</taxon>
        <taxon>Linnemannia</taxon>
    </lineage>
</organism>
<feature type="region of interest" description="Disordered" evidence="1">
    <location>
        <begin position="67"/>
        <end position="115"/>
    </location>
</feature>
<sequence>MTDAFFSLFFFSVFFFTIAPPLLSTDPCSSLREKKGAMNKGKRYPSLSLSLRTVRVSFVPCVLPSHKNQSNAKKQILPPVSPSGKSASHTHTRPLNPISFPPSLHPLKEKETPSH</sequence>
<evidence type="ECO:0000313" key="3">
    <source>
        <dbReference type="EMBL" id="OAQ35937.1"/>
    </source>
</evidence>
<feature type="signal peptide" evidence="2">
    <location>
        <begin position="1"/>
        <end position="24"/>
    </location>
</feature>
<dbReference type="EMBL" id="KV442013">
    <property type="protein sequence ID" value="OAQ35937.1"/>
    <property type="molecule type" value="Genomic_DNA"/>
</dbReference>
<evidence type="ECO:0000256" key="2">
    <source>
        <dbReference type="SAM" id="SignalP"/>
    </source>
</evidence>
<proteinExistence type="predicted"/>
<dbReference type="AlphaFoldDB" id="A0A197KE01"/>